<comment type="function">
    <text evidence="8">Bifunctional enzyme with both catalase and broad-spectrum peroxidase activity.</text>
</comment>
<feature type="site" description="Transition state stabilizer" evidence="8">
    <location>
        <position position="106"/>
    </location>
</feature>
<dbReference type="Gene3D" id="1.10.520.10">
    <property type="match status" value="2"/>
</dbReference>
<dbReference type="GO" id="GO:0004601">
    <property type="term" value="F:peroxidase activity"/>
    <property type="evidence" value="ECO:0007669"/>
    <property type="project" value="UniProtKB-KW"/>
</dbReference>
<dbReference type="Proteomes" id="UP000663908">
    <property type="component" value="Chromosome"/>
</dbReference>
<sequence length="741" mass="81290">MTENHDAIVTDAKSEEGSGGCPVAHDRALHPTQGGGNRQWWPERLNLKILAKNPAVANPLGEEFDYAEAFKALDLAAVKRDIAEVLTTSQDWWPADFGNYGPLMIRMAWHSAGTYRISDGRGGAGAGQQRFAPLNSWPDNGNLDKARRLLWPVKKKYGQSISWADLMILTGNVALEQMGFETFGFGGGREDVWEAEEDVYWGPETTWLDDKRYTGDRELENPLGAVQMGLIYVNPEGPNGNPDPIAAARDIRETFRRMAMNDEETVALIAGGHTFGKTHGAGPADHVGPDPEAASMEEQGLGWRSTYGTGKGGDAITSGLEVTWTATPTRWSNGFFKNLFEYEYELEQSPAGAHQWVAKNAPEIIPDAHDPSKKHRPRMLTTDLALRFDPIYEPISRRFYENPDEFADAFARAWYKLTHRDMGPKSLYLGPEVPQETLLWQDPLPEREGELIDGADIATLKTKLLESGLSVSQLVTTAWASASTFRASDKRGGANGARIRLAPQRGWEVNDPDQLAQVLRTLENIQQEFNASSGAKKVSLADLIVLGGAAGVEKAAKEAGFEIEVPFTPGRVDATEEHTDAESFEALEPTADGFRNYLGKGNRLPAEYLLLDKANLLSLSAPEMTVLVGGLRVLGANHQQSQLGVLTKTPGVLTNDFFVNLLDLGTTWKATSEDQTTFEGRDAATGEVKWAGSRADLVFGSNSELRALAEVYAADDAKEKFVKDFVAAWSKVMDADRFDLV</sequence>
<evidence type="ECO:0000256" key="1">
    <source>
        <dbReference type="ARBA" id="ARBA00022559"/>
    </source>
</evidence>
<dbReference type="CDD" id="cd08200">
    <property type="entry name" value="catalase_peroxidase_2"/>
    <property type="match status" value="1"/>
</dbReference>
<evidence type="ECO:0000313" key="13">
    <source>
        <dbReference type="Proteomes" id="UP000663908"/>
    </source>
</evidence>
<dbReference type="PROSITE" id="PS50873">
    <property type="entry name" value="PEROXIDASE_4"/>
    <property type="match status" value="1"/>
</dbReference>
<name>A0ABX7U5J3_STRCY</name>
<feature type="cross-link" description="Tryptophyl-tyrosyl-methioninium (Tyr-Met) (with Trp-109)" evidence="8">
    <location>
        <begin position="232"/>
        <end position="258"/>
    </location>
</feature>
<dbReference type="InterPro" id="IPR010255">
    <property type="entry name" value="Haem_peroxidase_sf"/>
</dbReference>
<comment type="cofactor">
    <cofactor evidence="8">
        <name>heme b</name>
        <dbReference type="ChEBI" id="CHEBI:60344"/>
    </cofactor>
    <text evidence="8">Binds 1 heme b (iron(II)-protoporphyrin IX) group per dimer.</text>
</comment>
<dbReference type="CDD" id="cd00649">
    <property type="entry name" value="catalase_peroxidase_1"/>
    <property type="match status" value="1"/>
</dbReference>
<keyword evidence="13" id="KW-1185">Reference proteome</keyword>
<evidence type="ECO:0000256" key="4">
    <source>
        <dbReference type="ARBA" id="ARBA00023002"/>
    </source>
</evidence>
<evidence type="ECO:0000256" key="3">
    <source>
        <dbReference type="ARBA" id="ARBA00022723"/>
    </source>
</evidence>
<protein>
    <recommendedName>
        <fullName evidence="8 9">Catalase-peroxidase</fullName>
        <shortName evidence="8">CP</shortName>
        <ecNumber evidence="8 9">1.11.1.21</ecNumber>
    </recommendedName>
    <alternativeName>
        <fullName evidence="8">Peroxidase/catalase</fullName>
    </alternativeName>
</protein>
<reference evidence="12 13" key="1">
    <citation type="submission" date="2021-03" db="EMBL/GenBank/DDBJ databases">
        <title>Complete genome sequence of Streptomyces cyanogenus S136, producer of anticancer angucycline landomycin A.</title>
        <authorList>
            <person name="Hrab P."/>
            <person name="Ruckert C."/>
            <person name="Busche T."/>
            <person name="Ostash I."/>
            <person name="Kalinowski J."/>
            <person name="Fedorenko V."/>
            <person name="Yushchuk O."/>
            <person name="Ostash B."/>
        </authorList>
    </citation>
    <scope>NUCLEOTIDE SEQUENCE [LARGE SCALE GENOMIC DNA]</scope>
    <source>
        <strain evidence="12 13">S136</strain>
    </source>
</reference>
<dbReference type="EC" id="1.11.1.21" evidence="8 9"/>
<comment type="PTM">
    <text evidence="8">Formation of the three residue Trp-Tyr-Met cross-link is important for the catalase, but not the peroxidase activity of the enzyme.</text>
</comment>
<dbReference type="InterPro" id="IPR000763">
    <property type="entry name" value="Catalase_peroxidase"/>
</dbReference>
<dbReference type="PANTHER" id="PTHR30555:SF0">
    <property type="entry name" value="CATALASE-PEROXIDASE"/>
    <property type="match status" value="1"/>
</dbReference>
<organism evidence="12 13">
    <name type="scientific">Streptomyces cyanogenus</name>
    <dbReference type="NCBI Taxonomy" id="80860"/>
    <lineage>
        <taxon>Bacteria</taxon>
        <taxon>Bacillati</taxon>
        <taxon>Actinomycetota</taxon>
        <taxon>Actinomycetes</taxon>
        <taxon>Kitasatosporales</taxon>
        <taxon>Streptomycetaceae</taxon>
        <taxon>Streptomyces</taxon>
    </lineage>
</organism>
<keyword evidence="6 8" id="KW-0376">Hydrogen peroxide</keyword>
<feature type="region of interest" description="Disordered" evidence="10">
    <location>
        <begin position="1"/>
        <end position="22"/>
    </location>
</feature>
<dbReference type="InterPro" id="IPR002016">
    <property type="entry name" value="Haem_peroxidase"/>
</dbReference>
<comment type="similarity">
    <text evidence="8 9">Belongs to the peroxidase family. Peroxidase/catalase subfamily.</text>
</comment>
<evidence type="ECO:0000256" key="2">
    <source>
        <dbReference type="ARBA" id="ARBA00022617"/>
    </source>
</evidence>
<dbReference type="NCBIfam" id="TIGR00198">
    <property type="entry name" value="cat_per_HPI"/>
    <property type="match status" value="1"/>
</dbReference>
<comment type="caution">
    <text evidence="8">Lacks conserved residue(s) required for the propagation of feature annotation.</text>
</comment>
<evidence type="ECO:0000256" key="10">
    <source>
        <dbReference type="SAM" id="MobiDB-lite"/>
    </source>
</evidence>
<dbReference type="NCBIfam" id="NF011635">
    <property type="entry name" value="PRK15061.1"/>
    <property type="match status" value="1"/>
</dbReference>
<dbReference type="SUPFAM" id="SSF48113">
    <property type="entry name" value="Heme-dependent peroxidases"/>
    <property type="match status" value="2"/>
</dbReference>
<comment type="catalytic activity">
    <reaction evidence="7 8 9">
        <text>2 H2O2 = O2 + 2 H2O</text>
        <dbReference type="Rhea" id="RHEA:20309"/>
        <dbReference type="ChEBI" id="CHEBI:15377"/>
        <dbReference type="ChEBI" id="CHEBI:15379"/>
        <dbReference type="ChEBI" id="CHEBI:16240"/>
        <dbReference type="EC" id="1.11.1.21"/>
    </reaction>
</comment>
<proteinExistence type="inferred from homology"/>
<dbReference type="PRINTS" id="PR00458">
    <property type="entry name" value="PEROXIDASE"/>
</dbReference>
<keyword evidence="5 8" id="KW-0408">Iron</keyword>
<dbReference type="PROSITE" id="PS00436">
    <property type="entry name" value="PEROXIDASE_2"/>
    <property type="match status" value="1"/>
</dbReference>
<dbReference type="Pfam" id="PF00141">
    <property type="entry name" value="peroxidase"/>
    <property type="match status" value="2"/>
</dbReference>
<feature type="active site" description="Proton acceptor" evidence="8">
    <location>
        <position position="110"/>
    </location>
</feature>
<dbReference type="InterPro" id="IPR019793">
    <property type="entry name" value="Peroxidases_heam-ligand_BS"/>
</dbReference>
<comment type="catalytic activity">
    <reaction evidence="8 9">
        <text>H2O2 + AH2 = A + 2 H2O</text>
        <dbReference type="Rhea" id="RHEA:30275"/>
        <dbReference type="ChEBI" id="CHEBI:13193"/>
        <dbReference type="ChEBI" id="CHEBI:15377"/>
        <dbReference type="ChEBI" id="CHEBI:16240"/>
        <dbReference type="ChEBI" id="CHEBI:17499"/>
        <dbReference type="EC" id="1.11.1.21"/>
    </reaction>
</comment>
<keyword evidence="4 8" id="KW-0560">Oxidoreductase</keyword>
<comment type="subunit">
    <text evidence="8">Homodimer or homotetramer.</text>
</comment>
<evidence type="ECO:0000256" key="7">
    <source>
        <dbReference type="ARBA" id="ARBA00049145"/>
    </source>
</evidence>
<evidence type="ECO:0000259" key="11">
    <source>
        <dbReference type="PROSITE" id="PS50873"/>
    </source>
</evidence>
<evidence type="ECO:0000256" key="9">
    <source>
        <dbReference type="RuleBase" id="RU003451"/>
    </source>
</evidence>
<feature type="compositionally biased region" description="Basic and acidic residues" evidence="10">
    <location>
        <begin position="1"/>
        <end position="16"/>
    </location>
</feature>
<dbReference type="EMBL" id="CP071839">
    <property type="protein sequence ID" value="QTE02811.1"/>
    <property type="molecule type" value="Genomic_DNA"/>
</dbReference>
<accession>A0ABX7U5J3</accession>
<evidence type="ECO:0000256" key="8">
    <source>
        <dbReference type="HAMAP-Rule" id="MF_01961"/>
    </source>
</evidence>
<keyword evidence="2 8" id="KW-0349">Heme</keyword>
<dbReference type="PRINTS" id="PR00460">
    <property type="entry name" value="BPEROXIDASE"/>
</dbReference>
<feature type="domain" description="Plant heme peroxidase family profile" evidence="11">
    <location>
        <begin position="143"/>
        <end position="430"/>
    </location>
</feature>
<feature type="binding site" description="axial binding residue" evidence="8">
    <location>
        <position position="273"/>
    </location>
    <ligand>
        <name>heme b</name>
        <dbReference type="ChEBI" id="CHEBI:60344"/>
    </ligand>
    <ligandPart>
        <name>Fe</name>
        <dbReference type="ChEBI" id="CHEBI:18248"/>
    </ligandPart>
</feature>
<dbReference type="RefSeq" id="WP_208036060.1">
    <property type="nucleotide sequence ID" value="NZ_CP071839.1"/>
</dbReference>
<dbReference type="Gene3D" id="1.10.420.10">
    <property type="entry name" value="Peroxidase, domain 2"/>
    <property type="match status" value="2"/>
</dbReference>
<evidence type="ECO:0000313" key="12">
    <source>
        <dbReference type="EMBL" id="QTE02811.1"/>
    </source>
</evidence>
<dbReference type="HAMAP" id="MF_01961">
    <property type="entry name" value="Catal_peroxid"/>
    <property type="match status" value="1"/>
</dbReference>
<dbReference type="PANTHER" id="PTHR30555">
    <property type="entry name" value="HYDROPEROXIDASE I, BIFUNCTIONAL CATALASE-PEROXIDASE"/>
    <property type="match status" value="1"/>
</dbReference>
<dbReference type="PROSITE" id="PS00435">
    <property type="entry name" value="PEROXIDASE_1"/>
    <property type="match status" value="1"/>
</dbReference>
<evidence type="ECO:0000256" key="6">
    <source>
        <dbReference type="ARBA" id="ARBA00023324"/>
    </source>
</evidence>
<dbReference type="InterPro" id="IPR019794">
    <property type="entry name" value="Peroxidases_AS"/>
</dbReference>
<keyword evidence="1 8" id="KW-0575">Peroxidase</keyword>
<evidence type="ECO:0000256" key="5">
    <source>
        <dbReference type="ARBA" id="ARBA00023004"/>
    </source>
</evidence>
<keyword evidence="3 8" id="KW-0479">Metal-binding</keyword>
<gene>
    <name evidence="12" type="primary">katG2</name>
    <name evidence="8" type="synonym">katG</name>
    <name evidence="12" type="ORF">S1361_36095</name>
</gene>